<dbReference type="Pfam" id="PF00079">
    <property type="entry name" value="Serpin"/>
    <property type="match status" value="1"/>
</dbReference>
<dbReference type="InterPro" id="IPR000215">
    <property type="entry name" value="Serpin_fam"/>
</dbReference>
<evidence type="ECO:0000256" key="1">
    <source>
        <dbReference type="ARBA" id="ARBA00009500"/>
    </source>
</evidence>
<proteinExistence type="inferred from homology"/>
<feature type="domain" description="Serpin" evidence="3">
    <location>
        <begin position="21"/>
        <end position="161"/>
    </location>
</feature>
<dbReference type="EMBL" id="CAXDID020000013">
    <property type="protein sequence ID" value="CAL5981031.1"/>
    <property type="molecule type" value="Genomic_DNA"/>
</dbReference>
<keyword evidence="5" id="KW-1185">Reference proteome</keyword>
<evidence type="ECO:0000259" key="3">
    <source>
        <dbReference type="Pfam" id="PF00079"/>
    </source>
</evidence>
<protein>
    <submittedName>
        <fullName evidence="4">Serpin_1</fullName>
    </submittedName>
</protein>
<evidence type="ECO:0000256" key="2">
    <source>
        <dbReference type="SAM" id="MobiDB-lite"/>
    </source>
</evidence>
<organism evidence="4 5">
    <name type="scientific">Hexamita inflata</name>
    <dbReference type="NCBI Taxonomy" id="28002"/>
    <lineage>
        <taxon>Eukaryota</taxon>
        <taxon>Metamonada</taxon>
        <taxon>Diplomonadida</taxon>
        <taxon>Hexamitidae</taxon>
        <taxon>Hexamitinae</taxon>
        <taxon>Hexamita</taxon>
    </lineage>
</organism>
<dbReference type="InterPro" id="IPR042178">
    <property type="entry name" value="Serpin_sf_1"/>
</dbReference>
<feature type="region of interest" description="Disordered" evidence="2">
    <location>
        <begin position="172"/>
        <end position="192"/>
    </location>
</feature>
<comment type="similarity">
    <text evidence="1">Belongs to the serpin family.</text>
</comment>
<evidence type="ECO:0000313" key="5">
    <source>
        <dbReference type="Proteomes" id="UP001642409"/>
    </source>
</evidence>
<name>A0ABP1GWR9_9EUKA</name>
<evidence type="ECO:0000313" key="4">
    <source>
        <dbReference type="EMBL" id="CAL5981031.1"/>
    </source>
</evidence>
<gene>
    <name evidence="4" type="ORF">HINF_LOCUS6452</name>
</gene>
<dbReference type="Gene3D" id="3.30.497.10">
    <property type="entry name" value="Antithrombin, subunit I, domain 2"/>
    <property type="match status" value="1"/>
</dbReference>
<sequence length="264" mass="29675">MSNTTLNQHTQKVAGMLDFTSKSTCYSPFSLMHALSLLTKCSNDASIQELVQKLELNEAQIQDFVAQLKKDASVAVASNIFDANILGINEDFRKLMLKQYDVVPEQLVSAAQVNGWCAKHTNNKIKEIVDSVEGMETVLISAIHFKAAWDFKFDTYLTCNDDKGIQMSRHHHVQNHRAPFKTSREKRTPKPSDTAQQCKIALLAPFTLHSTISEIICVKQHSQTQIIQPVLSNGAGSQKRDQTIANQMRKMWQCRDIQIPLSSS</sequence>
<reference evidence="4 5" key="1">
    <citation type="submission" date="2024-07" db="EMBL/GenBank/DDBJ databases">
        <authorList>
            <person name="Akdeniz Z."/>
        </authorList>
    </citation>
    <scope>NUCLEOTIDE SEQUENCE [LARGE SCALE GENOMIC DNA]</scope>
</reference>
<comment type="caution">
    <text evidence="4">The sequence shown here is derived from an EMBL/GenBank/DDBJ whole genome shotgun (WGS) entry which is preliminary data.</text>
</comment>
<dbReference type="InterPro" id="IPR036186">
    <property type="entry name" value="Serpin_sf"/>
</dbReference>
<dbReference type="Proteomes" id="UP001642409">
    <property type="component" value="Unassembled WGS sequence"/>
</dbReference>
<dbReference type="InterPro" id="IPR023796">
    <property type="entry name" value="Serpin_dom"/>
</dbReference>
<dbReference type="SUPFAM" id="SSF56574">
    <property type="entry name" value="Serpins"/>
    <property type="match status" value="1"/>
</dbReference>
<dbReference type="PANTHER" id="PTHR11461:SF211">
    <property type="entry name" value="GH10112P-RELATED"/>
    <property type="match status" value="1"/>
</dbReference>
<dbReference type="PANTHER" id="PTHR11461">
    <property type="entry name" value="SERINE PROTEASE INHIBITOR, SERPIN"/>
    <property type="match status" value="1"/>
</dbReference>
<accession>A0ABP1GWR9</accession>